<keyword evidence="1" id="KW-0472">Membrane</keyword>
<dbReference type="EMBL" id="BOML01000094">
    <property type="protein sequence ID" value="GIE07959.1"/>
    <property type="molecule type" value="Genomic_DNA"/>
</dbReference>
<evidence type="ECO:0000313" key="2">
    <source>
        <dbReference type="EMBL" id="GIE07959.1"/>
    </source>
</evidence>
<keyword evidence="1" id="KW-1133">Transmembrane helix</keyword>
<feature type="transmembrane region" description="Helical" evidence="1">
    <location>
        <begin position="53"/>
        <end position="69"/>
    </location>
</feature>
<feature type="transmembrane region" description="Helical" evidence="1">
    <location>
        <begin position="118"/>
        <end position="133"/>
    </location>
</feature>
<dbReference type="RefSeq" id="WP_203735789.1">
    <property type="nucleotide sequence ID" value="NZ_BAAATX010000054.1"/>
</dbReference>
<feature type="transmembrane region" description="Helical" evidence="1">
    <location>
        <begin position="139"/>
        <end position="159"/>
    </location>
</feature>
<dbReference type="Proteomes" id="UP000637628">
    <property type="component" value="Unassembled WGS sequence"/>
</dbReference>
<gene>
    <name evidence="2" type="ORF">Adu01nite_93090</name>
</gene>
<proteinExistence type="predicted"/>
<feature type="transmembrane region" description="Helical" evidence="1">
    <location>
        <begin position="166"/>
        <end position="187"/>
    </location>
</feature>
<evidence type="ECO:0000313" key="3">
    <source>
        <dbReference type="Proteomes" id="UP000637628"/>
    </source>
</evidence>
<protein>
    <submittedName>
        <fullName evidence="2">Uncharacterized protein</fullName>
    </submittedName>
</protein>
<sequence>MRWVWLFLISAGALTAQLALHRELLPYTGTLATAALLGLAVEKGGAVGSWPGRAGLAGLATLTLAAGVIDADGGGYGWPTEVGRHAGVLAVVLLTAAAAMLGVAVLGAAAAGLRQRRLWPAAVVGLAGLAWYANTSPAYYVGLPVVALLLVLVATNAALASDRGYGLAGAGLLAVLALAGTAVGAAADLTEPDRTVTCGRLPAGHTDTVVFLAVCDSAAQVSGNEVSIGQADPALIREAEERIRLSRPGLSATMVAVVPAQPADLTKDPISWSLDPWQGGLDWDAVRPAAHGALYLLGLAALVMSLYRVRPR</sequence>
<comment type="caution">
    <text evidence="2">The sequence shown here is derived from an EMBL/GenBank/DDBJ whole genome shotgun (WGS) entry which is preliminary data.</text>
</comment>
<evidence type="ECO:0000256" key="1">
    <source>
        <dbReference type="SAM" id="Phobius"/>
    </source>
</evidence>
<reference evidence="2 3" key="1">
    <citation type="submission" date="2021-01" db="EMBL/GenBank/DDBJ databases">
        <title>Whole genome shotgun sequence of Actinoplanes durhamensis NBRC 14914.</title>
        <authorList>
            <person name="Komaki H."/>
            <person name="Tamura T."/>
        </authorList>
    </citation>
    <scope>NUCLEOTIDE SEQUENCE [LARGE SCALE GENOMIC DNA]</scope>
    <source>
        <strain evidence="2 3">NBRC 14914</strain>
    </source>
</reference>
<feature type="transmembrane region" description="Helical" evidence="1">
    <location>
        <begin position="289"/>
        <end position="307"/>
    </location>
</feature>
<accession>A0ABQ3ZDP2</accession>
<feature type="transmembrane region" description="Helical" evidence="1">
    <location>
        <begin position="25"/>
        <end position="41"/>
    </location>
</feature>
<keyword evidence="1" id="KW-0812">Transmembrane</keyword>
<feature type="transmembrane region" description="Helical" evidence="1">
    <location>
        <begin position="89"/>
        <end position="111"/>
    </location>
</feature>
<keyword evidence="3" id="KW-1185">Reference proteome</keyword>
<organism evidence="2 3">
    <name type="scientific">Paractinoplanes durhamensis</name>
    <dbReference type="NCBI Taxonomy" id="113563"/>
    <lineage>
        <taxon>Bacteria</taxon>
        <taxon>Bacillati</taxon>
        <taxon>Actinomycetota</taxon>
        <taxon>Actinomycetes</taxon>
        <taxon>Micromonosporales</taxon>
        <taxon>Micromonosporaceae</taxon>
        <taxon>Paractinoplanes</taxon>
    </lineage>
</organism>
<name>A0ABQ3ZDP2_9ACTN</name>